<evidence type="ECO:0000256" key="3">
    <source>
        <dbReference type="ARBA" id="ARBA00022695"/>
    </source>
</evidence>
<dbReference type="Pfam" id="PF08388">
    <property type="entry name" value="GIIM"/>
    <property type="match status" value="1"/>
</dbReference>
<keyword evidence="7" id="KW-0051">Antiviral defense</keyword>
<evidence type="ECO:0000256" key="7">
    <source>
        <dbReference type="ARBA" id="ARBA00023118"/>
    </source>
</evidence>
<dbReference type="PRINTS" id="PR00866">
    <property type="entry name" value="RNADNAPOLMS"/>
</dbReference>
<dbReference type="GO" id="GO:0051607">
    <property type="term" value="P:defense response to virus"/>
    <property type="evidence" value="ECO:0007669"/>
    <property type="project" value="UniProtKB-KW"/>
</dbReference>
<evidence type="ECO:0000313" key="13">
    <source>
        <dbReference type="Proteomes" id="UP000190675"/>
    </source>
</evidence>
<dbReference type="Proteomes" id="UP000190675">
    <property type="component" value="Chromosome I"/>
</dbReference>
<dbReference type="RefSeq" id="WP_079567373.1">
    <property type="nucleotide sequence ID" value="NZ_LT670818.1"/>
</dbReference>
<dbReference type="SUPFAM" id="SSF56672">
    <property type="entry name" value="DNA/RNA polymerases"/>
    <property type="match status" value="1"/>
</dbReference>
<name>A0A1M5MAB1_9BRAD</name>
<dbReference type="CDD" id="cd01651">
    <property type="entry name" value="RT_G2_intron"/>
    <property type="match status" value="1"/>
</dbReference>
<evidence type="ECO:0000256" key="8">
    <source>
        <dbReference type="ARBA" id="ARBA00034120"/>
    </source>
</evidence>
<sequence length="443" mass="50225">MSQKSDQGPGAQTVGAVKPQGPRLRVEASPAGSGNERLGSSDLMEQACERQNLRAALKRVRQNAGSPGIDGMTVEELPDHLRGHWPRLREELLAGRYQPQPVRRVTIPKPGGGERELGIPTVLDRLIQQALLQVLQPLFDPTFSDASYGFRPGRSAHDAVRRAQAYVQEGRSFVVDIDLEKFFDRVNHDILMGRLAERIADRRVLRLIRRYLNAGVLANGVVIEREEGTPQGVLLDEVDKELERRGHAFVRYADDLNVYVRTQRSGERVMASLRKLFGKLKLRVNETKSKVTRATASKFLGFSFWIATGRTIRRRVAPQAIRRMKERVRELTRRSAGRSLAQMCKPLGTYLSGWKAYFRLADTPRAFADIDGWVRHRLRAVQLKHWKRGEVIYRELLARGMPPEAARRVAANSRRWWHNSAMAPNMALPNDLFKRLGVPKLAS</sequence>
<keyword evidence="4" id="KW-0479">Metal-binding</keyword>
<comment type="catalytic activity">
    <reaction evidence="9">
        <text>DNA(n) + a 2'-deoxyribonucleoside 5'-triphosphate = DNA(n+1) + diphosphate</text>
        <dbReference type="Rhea" id="RHEA:22508"/>
        <dbReference type="Rhea" id="RHEA-COMP:17339"/>
        <dbReference type="Rhea" id="RHEA-COMP:17340"/>
        <dbReference type="ChEBI" id="CHEBI:33019"/>
        <dbReference type="ChEBI" id="CHEBI:61560"/>
        <dbReference type="ChEBI" id="CHEBI:173112"/>
        <dbReference type="EC" id="2.7.7.49"/>
    </reaction>
</comment>
<dbReference type="PROSITE" id="PS50878">
    <property type="entry name" value="RT_POL"/>
    <property type="match status" value="1"/>
</dbReference>
<dbReference type="InterPro" id="IPR051083">
    <property type="entry name" value="GrpII_Intron_Splice-Mob/Def"/>
</dbReference>
<keyword evidence="5" id="KW-0460">Magnesium</keyword>
<dbReference type="EMBL" id="LT670818">
    <property type="protein sequence ID" value="SHG74220.1"/>
    <property type="molecule type" value="Genomic_DNA"/>
</dbReference>
<keyword evidence="3" id="KW-0548">Nucleotidyltransferase</keyword>
<dbReference type="InterPro" id="IPR000477">
    <property type="entry name" value="RT_dom"/>
</dbReference>
<keyword evidence="6 12" id="KW-0695">RNA-directed DNA polymerase</keyword>
<dbReference type="GO" id="GO:0046872">
    <property type="term" value="F:metal ion binding"/>
    <property type="evidence" value="ECO:0007669"/>
    <property type="project" value="UniProtKB-KW"/>
</dbReference>
<evidence type="ECO:0000256" key="2">
    <source>
        <dbReference type="ARBA" id="ARBA00022679"/>
    </source>
</evidence>
<dbReference type="PANTHER" id="PTHR34047">
    <property type="entry name" value="NUCLEAR INTRON MATURASE 1, MITOCHONDRIAL-RELATED"/>
    <property type="match status" value="1"/>
</dbReference>
<dbReference type="AlphaFoldDB" id="A0A1M5MAB1"/>
<accession>A0A1M5MAB1</accession>
<dbReference type="GO" id="GO:0003964">
    <property type="term" value="F:RNA-directed DNA polymerase activity"/>
    <property type="evidence" value="ECO:0007669"/>
    <property type="project" value="UniProtKB-KW"/>
</dbReference>
<keyword evidence="2" id="KW-0808">Transferase</keyword>
<evidence type="ECO:0000256" key="9">
    <source>
        <dbReference type="ARBA" id="ARBA00048173"/>
    </source>
</evidence>
<dbReference type="NCBIfam" id="TIGR04416">
    <property type="entry name" value="group_II_RT_mat"/>
    <property type="match status" value="1"/>
</dbReference>
<protein>
    <recommendedName>
        <fullName evidence="1">RNA-directed DNA polymerase</fullName>
        <ecNumber evidence="1">2.7.7.49</ecNumber>
    </recommendedName>
</protein>
<dbReference type="InterPro" id="IPR030931">
    <property type="entry name" value="Group_II_RT_mat"/>
</dbReference>
<evidence type="ECO:0000256" key="1">
    <source>
        <dbReference type="ARBA" id="ARBA00012493"/>
    </source>
</evidence>
<feature type="region of interest" description="Disordered" evidence="10">
    <location>
        <begin position="1"/>
        <end position="42"/>
    </location>
</feature>
<dbReference type="OrthoDB" id="9793236at2"/>
<evidence type="ECO:0000256" key="5">
    <source>
        <dbReference type="ARBA" id="ARBA00022842"/>
    </source>
</evidence>
<dbReference type="InterPro" id="IPR000123">
    <property type="entry name" value="Reverse_transcriptase_msDNA"/>
</dbReference>
<proteinExistence type="inferred from homology"/>
<gene>
    <name evidence="12" type="ORF">SAMN05444169_3917</name>
</gene>
<evidence type="ECO:0000256" key="6">
    <source>
        <dbReference type="ARBA" id="ARBA00022918"/>
    </source>
</evidence>
<feature type="domain" description="Reverse transcriptase" evidence="11">
    <location>
        <begin position="88"/>
        <end position="304"/>
    </location>
</feature>
<dbReference type="InterPro" id="IPR013597">
    <property type="entry name" value="Mat_intron_G2"/>
</dbReference>
<dbReference type="EC" id="2.7.7.49" evidence="1"/>
<evidence type="ECO:0000259" key="11">
    <source>
        <dbReference type="PROSITE" id="PS50878"/>
    </source>
</evidence>
<evidence type="ECO:0000313" key="12">
    <source>
        <dbReference type="EMBL" id="SHG74220.1"/>
    </source>
</evidence>
<dbReference type="InterPro" id="IPR043502">
    <property type="entry name" value="DNA/RNA_pol_sf"/>
</dbReference>
<evidence type="ECO:0000256" key="4">
    <source>
        <dbReference type="ARBA" id="ARBA00022723"/>
    </source>
</evidence>
<reference evidence="12 13" key="1">
    <citation type="submission" date="2016-11" db="EMBL/GenBank/DDBJ databases">
        <authorList>
            <person name="Jaros S."/>
            <person name="Januszkiewicz K."/>
            <person name="Wedrychowicz H."/>
        </authorList>
    </citation>
    <scope>NUCLEOTIDE SEQUENCE [LARGE SCALE GENOMIC DNA]</scope>
    <source>
        <strain evidence="12 13">GAS242</strain>
    </source>
</reference>
<comment type="similarity">
    <text evidence="8">Belongs to the bacterial reverse transcriptase family.</text>
</comment>
<dbReference type="PANTHER" id="PTHR34047:SF8">
    <property type="entry name" value="PROTEIN YKFC"/>
    <property type="match status" value="1"/>
</dbReference>
<evidence type="ECO:0000256" key="10">
    <source>
        <dbReference type="SAM" id="MobiDB-lite"/>
    </source>
</evidence>
<organism evidence="12 13">
    <name type="scientific">Bradyrhizobium erythrophlei</name>
    <dbReference type="NCBI Taxonomy" id="1437360"/>
    <lineage>
        <taxon>Bacteria</taxon>
        <taxon>Pseudomonadati</taxon>
        <taxon>Pseudomonadota</taxon>
        <taxon>Alphaproteobacteria</taxon>
        <taxon>Hyphomicrobiales</taxon>
        <taxon>Nitrobacteraceae</taxon>
        <taxon>Bradyrhizobium</taxon>
    </lineage>
</organism>
<dbReference type="GO" id="GO:0003723">
    <property type="term" value="F:RNA binding"/>
    <property type="evidence" value="ECO:0007669"/>
    <property type="project" value="InterPro"/>
</dbReference>
<dbReference type="Pfam" id="PF00078">
    <property type="entry name" value="RVT_1"/>
    <property type="match status" value="1"/>
</dbReference>